<evidence type="ECO:0000256" key="3">
    <source>
        <dbReference type="ARBA" id="ARBA00012438"/>
    </source>
</evidence>
<evidence type="ECO:0000256" key="1">
    <source>
        <dbReference type="ARBA" id="ARBA00000085"/>
    </source>
</evidence>
<evidence type="ECO:0000256" key="12">
    <source>
        <dbReference type="ARBA" id="ARBA00023012"/>
    </source>
</evidence>
<keyword evidence="4" id="KW-0600">Photoreceptor protein</keyword>
<keyword evidence="10" id="KW-0067">ATP-binding</keyword>
<accession>A0A857J2A8</accession>
<evidence type="ECO:0000256" key="5">
    <source>
        <dbReference type="ARBA" id="ARBA00022553"/>
    </source>
</evidence>
<dbReference type="GO" id="GO:0000155">
    <property type="term" value="F:phosphorelay sensor kinase activity"/>
    <property type="evidence" value="ECO:0007669"/>
    <property type="project" value="InterPro"/>
</dbReference>
<feature type="domain" description="Histidine kinase" evidence="15">
    <location>
        <begin position="521"/>
        <end position="733"/>
    </location>
</feature>
<keyword evidence="8" id="KW-0547">Nucleotide-binding</keyword>
<dbReference type="AlphaFoldDB" id="A0A857J2A8"/>
<keyword evidence="17" id="KW-1185">Reference proteome</keyword>
<dbReference type="Gene3D" id="3.30.565.10">
    <property type="entry name" value="Histidine kinase-like ATPase, C-terminal domain"/>
    <property type="match status" value="1"/>
</dbReference>
<dbReference type="CDD" id="cd00082">
    <property type="entry name" value="HisKA"/>
    <property type="match status" value="1"/>
</dbReference>
<dbReference type="PROSITE" id="PS50109">
    <property type="entry name" value="HIS_KIN"/>
    <property type="match status" value="1"/>
</dbReference>
<dbReference type="InterPro" id="IPR036097">
    <property type="entry name" value="HisK_dim/P_sf"/>
</dbReference>
<dbReference type="Gene3D" id="1.10.287.130">
    <property type="match status" value="1"/>
</dbReference>
<name>A0A857J2A8_9BURK</name>
<dbReference type="InterPro" id="IPR016132">
    <property type="entry name" value="Phyto_chromo_attachment"/>
</dbReference>
<dbReference type="InterPro" id="IPR035965">
    <property type="entry name" value="PAS-like_dom_sf"/>
</dbReference>
<dbReference type="SUPFAM" id="SSF55781">
    <property type="entry name" value="GAF domain-like"/>
    <property type="match status" value="2"/>
</dbReference>
<evidence type="ECO:0000259" key="14">
    <source>
        <dbReference type="PROSITE" id="PS50046"/>
    </source>
</evidence>
<dbReference type="GO" id="GO:0009881">
    <property type="term" value="F:photoreceptor activity"/>
    <property type="evidence" value="ECO:0007669"/>
    <property type="project" value="UniProtKB-KW"/>
</dbReference>
<dbReference type="KEGG" id="xyk:GT347_08660"/>
<dbReference type="SUPFAM" id="SSF47384">
    <property type="entry name" value="Homodimeric domain of signal transducing histidine kinase"/>
    <property type="match status" value="1"/>
</dbReference>
<evidence type="ECO:0000256" key="2">
    <source>
        <dbReference type="ARBA" id="ARBA00006402"/>
    </source>
</evidence>
<feature type="domain" description="Phytochrome chromophore attachment site" evidence="14">
    <location>
        <begin position="150"/>
        <end position="305"/>
    </location>
</feature>
<keyword evidence="11" id="KW-0157">Chromophore</keyword>
<dbReference type="InterPro" id="IPR003018">
    <property type="entry name" value="GAF"/>
</dbReference>
<evidence type="ECO:0000256" key="6">
    <source>
        <dbReference type="ARBA" id="ARBA00022606"/>
    </source>
</evidence>
<dbReference type="InterPro" id="IPR001294">
    <property type="entry name" value="Phytochrome"/>
</dbReference>
<organism evidence="16 17">
    <name type="scientific">Xylophilus rhododendri</name>
    <dbReference type="NCBI Taxonomy" id="2697032"/>
    <lineage>
        <taxon>Bacteria</taxon>
        <taxon>Pseudomonadati</taxon>
        <taxon>Pseudomonadota</taxon>
        <taxon>Betaproteobacteria</taxon>
        <taxon>Burkholderiales</taxon>
        <taxon>Xylophilus</taxon>
    </lineage>
</organism>
<dbReference type="InterPro" id="IPR036890">
    <property type="entry name" value="HATPase_C_sf"/>
</dbReference>
<evidence type="ECO:0000259" key="15">
    <source>
        <dbReference type="PROSITE" id="PS50109"/>
    </source>
</evidence>
<evidence type="ECO:0000256" key="13">
    <source>
        <dbReference type="ARBA" id="ARBA00023170"/>
    </source>
</evidence>
<dbReference type="Pfam" id="PF08446">
    <property type="entry name" value="PAS_2"/>
    <property type="match status" value="1"/>
</dbReference>
<dbReference type="InterPro" id="IPR043150">
    <property type="entry name" value="Phytochrome_PHY_sf"/>
</dbReference>
<evidence type="ECO:0000313" key="17">
    <source>
        <dbReference type="Proteomes" id="UP000464787"/>
    </source>
</evidence>
<dbReference type="RefSeq" id="WP_160551577.1">
    <property type="nucleotide sequence ID" value="NZ_CP047650.1"/>
</dbReference>
<comment type="similarity">
    <text evidence="2">In the N-terminal section; belongs to the phytochrome family.</text>
</comment>
<dbReference type="SUPFAM" id="SSF55874">
    <property type="entry name" value="ATPase domain of HSP90 chaperone/DNA topoisomerase II/histidine kinase"/>
    <property type="match status" value="1"/>
</dbReference>
<evidence type="ECO:0000313" key="16">
    <source>
        <dbReference type="EMBL" id="QHI98060.1"/>
    </source>
</evidence>
<keyword evidence="5" id="KW-0597">Phosphoprotein</keyword>
<dbReference type="Pfam" id="PF00512">
    <property type="entry name" value="HisKA"/>
    <property type="match status" value="1"/>
</dbReference>
<dbReference type="Gene3D" id="3.30.450.270">
    <property type="match status" value="1"/>
</dbReference>
<protein>
    <recommendedName>
        <fullName evidence="3">histidine kinase</fullName>
        <ecNumber evidence="3">2.7.13.3</ecNumber>
    </recommendedName>
</protein>
<dbReference type="PANTHER" id="PTHR43065">
    <property type="entry name" value="SENSOR HISTIDINE KINASE"/>
    <property type="match status" value="1"/>
</dbReference>
<dbReference type="EMBL" id="CP047650">
    <property type="protein sequence ID" value="QHI98060.1"/>
    <property type="molecule type" value="Genomic_DNA"/>
</dbReference>
<evidence type="ECO:0000256" key="8">
    <source>
        <dbReference type="ARBA" id="ARBA00022741"/>
    </source>
</evidence>
<dbReference type="InterPro" id="IPR029016">
    <property type="entry name" value="GAF-like_dom_sf"/>
</dbReference>
<evidence type="ECO:0000256" key="4">
    <source>
        <dbReference type="ARBA" id="ARBA00022543"/>
    </source>
</evidence>
<sequence length="741" mass="80545">MSLAVTHIPQPRATLESCDREPIHIPGAVQSHGVLLAFGLDGSLRFRSANAARALGLLPELGERLAPGHLDADSEIRVLIEEALESSRLEPIQPMSNEVSVGEQIYDLILHQSGDLLVAEFESRGEDADTLASFALKAHRAMDRLKRQRSIESLLASATEDIRQLTGFDRVMAYRFRTDESGEVISEARNPALDAFLGRRYPASDIPAQARRLYVVNTLRMIADVGSQPVAIEGLADAEPLDLSHAVLRAVSPIHIEYLGNMGVGASMSVSIVVQGRLWGMLACHHMTPRQVPYSVRMACDVIAQILAANVHTLMARAQAQRVAAAATLRARLVEDLLHADDSLAALAPHAATLAANFGAHAAFITENHNIAVEGEVPVETARALARWLARHPHNDDSVIGISALAGFPGYLHPLLDIWCGMLALRFDTNADGWLVLLRKEQVETINWGGKPEKHYVHGPNGPRLTPRGSFDLWRETVHGTSEAWDEADFTIGRQISDELGRATATRVGEINRARNQLLAVLGHDLRDPLHSISMAARVLEKAPEQASGRIGQRIQSSSSRMQRLVSQVLDMSRLQGGLGLGLQLEPTLLAPLIVDLSEEACVAHPGLTVHHELDAGVMAHVDADRLSQVVTNLLSNARQHGVPGEPVVLRLREAGDSVELQVRNAGEPIPDDLADTLFNPFKRQSLGNPRNRTGLGLGLYIADQIVRGHGGSIYYSFEEPQVVFSVLLPRGKPQPADSIA</sequence>
<gene>
    <name evidence="16" type="ORF">GT347_08660</name>
</gene>
<dbReference type="InterPro" id="IPR005467">
    <property type="entry name" value="His_kinase_dom"/>
</dbReference>
<dbReference type="PROSITE" id="PS50046">
    <property type="entry name" value="PHYTOCHROME_2"/>
    <property type="match status" value="1"/>
</dbReference>
<dbReference type="CDD" id="cd00075">
    <property type="entry name" value="HATPase"/>
    <property type="match status" value="1"/>
</dbReference>
<dbReference type="PRINTS" id="PR01033">
    <property type="entry name" value="PHYTOCHROME"/>
</dbReference>
<dbReference type="SMART" id="SM00065">
    <property type="entry name" value="GAF"/>
    <property type="match status" value="1"/>
</dbReference>
<keyword evidence="9" id="KW-0418">Kinase</keyword>
<dbReference type="GO" id="GO:0006355">
    <property type="term" value="P:regulation of DNA-templated transcription"/>
    <property type="evidence" value="ECO:0007669"/>
    <property type="project" value="InterPro"/>
</dbReference>
<dbReference type="SMART" id="SM00388">
    <property type="entry name" value="HisKA"/>
    <property type="match status" value="1"/>
</dbReference>
<comment type="catalytic activity">
    <reaction evidence="1">
        <text>ATP + protein L-histidine = ADP + protein N-phospho-L-histidine.</text>
        <dbReference type="EC" id="2.7.13.3"/>
    </reaction>
</comment>
<reference evidence="16 17" key="1">
    <citation type="submission" date="2020-01" db="EMBL/GenBank/DDBJ databases">
        <title>Genome sequencing of strain KACC 21265.</title>
        <authorList>
            <person name="Heo J."/>
            <person name="Kim S.-J."/>
            <person name="Kim J.-S."/>
            <person name="Hong S.-B."/>
            <person name="Kwon S.-W."/>
        </authorList>
    </citation>
    <scope>NUCLEOTIDE SEQUENCE [LARGE SCALE GENOMIC DNA]</scope>
    <source>
        <strain evidence="16 17">KACC 21265</strain>
    </source>
</reference>
<dbReference type="InterPro" id="IPR013515">
    <property type="entry name" value="Phytochrome_cen-reg"/>
</dbReference>
<keyword evidence="12" id="KW-0902">Two-component regulatory system</keyword>
<keyword evidence="6" id="KW-0716">Sensory transduction</keyword>
<dbReference type="Gene3D" id="3.30.450.20">
    <property type="entry name" value="PAS domain"/>
    <property type="match status" value="1"/>
</dbReference>
<dbReference type="Pfam" id="PF00360">
    <property type="entry name" value="PHY"/>
    <property type="match status" value="1"/>
</dbReference>
<keyword evidence="7" id="KW-0808">Transferase</keyword>
<evidence type="ECO:0000256" key="10">
    <source>
        <dbReference type="ARBA" id="ARBA00022840"/>
    </source>
</evidence>
<dbReference type="Pfam" id="PF02518">
    <property type="entry name" value="HATPase_c"/>
    <property type="match status" value="1"/>
</dbReference>
<dbReference type="InterPro" id="IPR013654">
    <property type="entry name" value="PAS_2"/>
</dbReference>
<dbReference type="SUPFAM" id="SSF55785">
    <property type="entry name" value="PYP-like sensor domain (PAS domain)"/>
    <property type="match status" value="1"/>
</dbReference>
<dbReference type="EC" id="2.7.13.3" evidence="3"/>
<dbReference type="InterPro" id="IPR003594">
    <property type="entry name" value="HATPase_dom"/>
</dbReference>
<dbReference type="Gene3D" id="3.30.450.40">
    <property type="match status" value="1"/>
</dbReference>
<dbReference type="SMART" id="SM00387">
    <property type="entry name" value="HATPase_c"/>
    <property type="match status" value="1"/>
</dbReference>
<dbReference type="GO" id="GO:0005524">
    <property type="term" value="F:ATP binding"/>
    <property type="evidence" value="ECO:0007669"/>
    <property type="project" value="UniProtKB-KW"/>
</dbReference>
<keyword evidence="13" id="KW-0675">Receptor</keyword>
<dbReference type="InterPro" id="IPR003661">
    <property type="entry name" value="HisK_dim/P_dom"/>
</dbReference>
<evidence type="ECO:0000256" key="7">
    <source>
        <dbReference type="ARBA" id="ARBA00022679"/>
    </source>
</evidence>
<proteinExistence type="inferred from homology"/>
<evidence type="ECO:0000256" key="9">
    <source>
        <dbReference type="ARBA" id="ARBA00022777"/>
    </source>
</evidence>
<dbReference type="GO" id="GO:0009584">
    <property type="term" value="P:detection of visible light"/>
    <property type="evidence" value="ECO:0007669"/>
    <property type="project" value="InterPro"/>
</dbReference>
<dbReference type="Pfam" id="PF01590">
    <property type="entry name" value="GAF"/>
    <property type="match status" value="1"/>
</dbReference>
<dbReference type="Proteomes" id="UP000464787">
    <property type="component" value="Chromosome"/>
</dbReference>
<dbReference type="PANTHER" id="PTHR43065:SF10">
    <property type="entry name" value="PEROXIDE STRESS-ACTIVATED HISTIDINE KINASE MAK3"/>
    <property type="match status" value="1"/>
</dbReference>
<evidence type="ECO:0000256" key="11">
    <source>
        <dbReference type="ARBA" id="ARBA00022991"/>
    </source>
</evidence>